<keyword evidence="2" id="KW-1133">Transmembrane helix</keyword>
<dbReference type="RefSeq" id="WP_165400394.1">
    <property type="nucleotide sequence ID" value="NZ_SGXD01000007.1"/>
</dbReference>
<dbReference type="InterPro" id="IPR021454">
    <property type="entry name" value="DUF3105"/>
</dbReference>
<name>A0A4Q7NA73_9ACTN</name>
<evidence type="ECO:0000313" key="4">
    <source>
        <dbReference type="Proteomes" id="UP000293638"/>
    </source>
</evidence>
<feature type="compositionally biased region" description="Basic and acidic residues" evidence="1">
    <location>
        <begin position="19"/>
        <end position="31"/>
    </location>
</feature>
<protein>
    <submittedName>
        <fullName evidence="3">Uncharacterized protein DUF3105</fullName>
    </submittedName>
</protein>
<feature type="region of interest" description="Disordered" evidence="1">
    <location>
        <begin position="1"/>
        <end position="31"/>
    </location>
</feature>
<keyword evidence="2" id="KW-0472">Membrane</keyword>
<proteinExistence type="predicted"/>
<evidence type="ECO:0000313" key="3">
    <source>
        <dbReference type="EMBL" id="RZS79023.1"/>
    </source>
</evidence>
<keyword evidence="2" id="KW-0812">Transmembrane</keyword>
<organism evidence="3 4">
    <name type="scientific">Motilibacter rhizosphaerae</name>
    <dbReference type="NCBI Taxonomy" id="598652"/>
    <lineage>
        <taxon>Bacteria</taxon>
        <taxon>Bacillati</taxon>
        <taxon>Actinomycetota</taxon>
        <taxon>Actinomycetes</taxon>
        <taxon>Motilibacterales</taxon>
        <taxon>Motilibacteraceae</taxon>
        <taxon>Motilibacter</taxon>
    </lineage>
</organism>
<feature type="compositionally biased region" description="Polar residues" evidence="1">
    <location>
        <begin position="1"/>
        <end position="11"/>
    </location>
</feature>
<feature type="region of interest" description="Disordered" evidence="1">
    <location>
        <begin position="255"/>
        <end position="284"/>
    </location>
</feature>
<feature type="transmembrane region" description="Helical" evidence="2">
    <location>
        <begin position="37"/>
        <end position="58"/>
    </location>
</feature>
<dbReference type="Proteomes" id="UP000293638">
    <property type="component" value="Unassembled WGS sequence"/>
</dbReference>
<dbReference type="AlphaFoldDB" id="A0A4Q7NA73"/>
<keyword evidence="4" id="KW-1185">Reference proteome</keyword>
<dbReference type="Pfam" id="PF11303">
    <property type="entry name" value="DUF3105"/>
    <property type="match status" value="1"/>
</dbReference>
<gene>
    <name evidence="3" type="ORF">EV189_3893</name>
</gene>
<dbReference type="EMBL" id="SGXD01000007">
    <property type="protein sequence ID" value="RZS79023.1"/>
    <property type="molecule type" value="Genomic_DNA"/>
</dbReference>
<comment type="caution">
    <text evidence="3">The sequence shown here is derived from an EMBL/GenBank/DDBJ whole genome shotgun (WGS) entry which is preliminary data.</text>
</comment>
<accession>A0A4Q7NA73</accession>
<sequence length="284" mass="29712">MSTSSTGTGRSAEQRRKRAAELREQQLREERRRRTTAIAAIVVGVLVVVGGVGGLIAYQKSGGSSAGGQVVPTTPTGAVTKEPAPTQVKDDSGIQGVLAWNTGTYPGTGSDVGAIGHDHVAGPVQYAVVPPVGGPHNGTWMNAGVYTKPIPSERAVHNLEHGAVWITYRPGLAASEVSALRTLVHKQSLLPESAASLQSTTSSSNRFVDLSPWKDASLPSPIVISSWGHQLRVDSASDPRLQKFIDTFRVSKKYTPEYGPAVDGVPVSIGGRPAADGGSQPNPN</sequence>
<evidence type="ECO:0000256" key="2">
    <source>
        <dbReference type="SAM" id="Phobius"/>
    </source>
</evidence>
<reference evidence="3 4" key="1">
    <citation type="submission" date="2019-02" db="EMBL/GenBank/DDBJ databases">
        <title>Genomic Encyclopedia of Type Strains, Phase IV (KMG-IV): sequencing the most valuable type-strain genomes for metagenomic binning, comparative biology and taxonomic classification.</title>
        <authorList>
            <person name="Goeker M."/>
        </authorList>
    </citation>
    <scope>NUCLEOTIDE SEQUENCE [LARGE SCALE GENOMIC DNA]</scope>
    <source>
        <strain evidence="3 4">DSM 45622</strain>
    </source>
</reference>
<evidence type="ECO:0000256" key="1">
    <source>
        <dbReference type="SAM" id="MobiDB-lite"/>
    </source>
</evidence>